<comment type="caution">
    <text evidence="1">The sequence shown here is derived from an EMBL/GenBank/DDBJ whole genome shotgun (WGS) entry which is preliminary data.</text>
</comment>
<dbReference type="EMBL" id="BAABVV010000033">
    <property type="protein sequence ID" value="GAA6114361.1"/>
    <property type="molecule type" value="Genomic_DNA"/>
</dbReference>
<protein>
    <recommendedName>
        <fullName evidence="3">Transposase</fullName>
    </recommendedName>
</protein>
<evidence type="ECO:0008006" key="3">
    <source>
        <dbReference type="Google" id="ProtNLM"/>
    </source>
</evidence>
<evidence type="ECO:0000313" key="2">
    <source>
        <dbReference type="Proteomes" id="UP001438112"/>
    </source>
</evidence>
<accession>A0ABP9ZHU2</accession>
<reference evidence="1 2" key="1">
    <citation type="submission" date="2024-03" db="EMBL/GenBank/DDBJ databases">
        <title>Inconsistent identification of Apilactobacillus kunkeei-related strains obtained by well-developed overall genome related indices.</title>
        <authorList>
            <person name="Maeno S."/>
            <person name="Endo A."/>
        </authorList>
    </citation>
    <scope>NUCLEOTIDE SEQUENCE [LARGE SCALE GENOMIC DNA]</scope>
    <source>
        <strain evidence="1 2">20H-10</strain>
    </source>
</reference>
<sequence>MINNKRSNKNINIIKTIQPTTSFLGSTNHLYNIMIEITNIIAKKIFTPPISMLFMLMAEKYGFKINTKSAVMAKA</sequence>
<evidence type="ECO:0000313" key="1">
    <source>
        <dbReference type="EMBL" id="GAA6114361.1"/>
    </source>
</evidence>
<organism evidence="1 2">
    <name type="scientific">Apilactobacillus apinorum</name>
    <dbReference type="NCBI Taxonomy" id="1218495"/>
    <lineage>
        <taxon>Bacteria</taxon>
        <taxon>Bacillati</taxon>
        <taxon>Bacillota</taxon>
        <taxon>Bacilli</taxon>
        <taxon>Lactobacillales</taxon>
        <taxon>Lactobacillaceae</taxon>
        <taxon>Apilactobacillus</taxon>
    </lineage>
</organism>
<name>A0ABP9ZHU2_9LACO</name>
<dbReference type="Proteomes" id="UP001438112">
    <property type="component" value="Unassembled WGS sequence"/>
</dbReference>
<keyword evidence="2" id="KW-1185">Reference proteome</keyword>
<gene>
    <name evidence="1" type="ORF">AP20H10_07240</name>
</gene>
<proteinExistence type="predicted"/>